<dbReference type="SUPFAM" id="SSF160467">
    <property type="entry name" value="PH0987 N-terminal domain-like"/>
    <property type="match status" value="1"/>
</dbReference>
<dbReference type="AlphaFoldDB" id="A0A1M6CIX1"/>
<evidence type="ECO:0000256" key="1">
    <source>
        <dbReference type="ARBA" id="ARBA00022741"/>
    </source>
</evidence>
<name>A0A1M6CIX1_9RHOB</name>
<proteinExistence type="predicted"/>
<dbReference type="PANTHER" id="PTHR34698:SF2">
    <property type="entry name" value="5-OXOPROLINASE SUBUNIT B"/>
    <property type="match status" value="1"/>
</dbReference>
<dbReference type="Proteomes" id="UP000183982">
    <property type="component" value="Unassembled WGS sequence"/>
</dbReference>
<sequence>MAEMTPTDTPHWPRIRTAGYKGFLISFADRLSEPANRAALAFRDALEQSGMPGIEETSTSLVSTYLRIDALCLDHAAIRSGLYNLLNRQNWFDAALPAGRKLWRVPTVFGTDLAPQLEEAARAAGMTPAQAITSISSSRVRVQTIGFAPGMPYLGELPADWNIPRQTGLTAQVSAAGLCVALRQLVLFPVATPTGWRQIGQTAFRLFRPEADHPFVLRPGDEVLFEPTTPEKLTVMNKDVDGGALSEAIS</sequence>
<evidence type="ECO:0000256" key="3">
    <source>
        <dbReference type="ARBA" id="ARBA00022840"/>
    </source>
</evidence>
<dbReference type="STRING" id="1470563.SAMN05444000_10278"/>
<dbReference type="OrthoDB" id="9778567at2"/>
<organism evidence="5 6">
    <name type="scientific">Shimia gijangensis</name>
    <dbReference type="NCBI Taxonomy" id="1470563"/>
    <lineage>
        <taxon>Bacteria</taxon>
        <taxon>Pseudomonadati</taxon>
        <taxon>Pseudomonadota</taxon>
        <taxon>Alphaproteobacteria</taxon>
        <taxon>Rhodobacterales</taxon>
        <taxon>Roseobacteraceae</taxon>
    </lineage>
</organism>
<evidence type="ECO:0000256" key="2">
    <source>
        <dbReference type="ARBA" id="ARBA00022801"/>
    </source>
</evidence>
<protein>
    <submittedName>
        <fullName evidence="5">Sensor histidine kinase inhibitor, KipI family</fullName>
    </submittedName>
</protein>
<evidence type="ECO:0000313" key="5">
    <source>
        <dbReference type="EMBL" id="SHI60972.1"/>
    </source>
</evidence>
<keyword evidence="2" id="KW-0378">Hydrolase</keyword>
<dbReference type="GO" id="GO:0016787">
    <property type="term" value="F:hydrolase activity"/>
    <property type="evidence" value="ECO:0007669"/>
    <property type="project" value="UniProtKB-KW"/>
</dbReference>
<dbReference type="SUPFAM" id="SSF50891">
    <property type="entry name" value="Cyclophilin-like"/>
    <property type="match status" value="1"/>
</dbReference>
<keyword evidence="6" id="KW-1185">Reference proteome</keyword>
<dbReference type="Gene3D" id="3.30.1360.40">
    <property type="match status" value="1"/>
</dbReference>
<reference evidence="6" key="1">
    <citation type="submission" date="2016-11" db="EMBL/GenBank/DDBJ databases">
        <authorList>
            <person name="Varghese N."/>
            <person name="Submissions S."/>
        </authorList>
    </citation>
    <scope>NUCLEOTIDE SEQUENCE [LARGE SCALE GENOMIC DNA]</scope>
    <source>
        <strain evidence="6">DSM 100564</strain>
    </source>
</reference>
<dbReference type="Gene3D" id="2.40.100.10">
    <property type="entry name" value="Cyclophilin-like"/>
    <property type="match status" value="1"/>
</dbReference>
<feature type="domain" description="Carboxyltransferase" evidence="4">
    <location>
        <begin position="13"/>
        <end position="217"/>
    </location>
</feature>
<evidence type="ECO:0000259" key="4">
    <source>
        <dbReference type="SMART" id="SM00796"/>
    </source>
</evidence>
<dbReference type="RefSeq" id="WP_073248859.1">
    <property type="nucleotide sequence ID" value="NZ_FQZQ01000002.1"/>
</dbReference>
<dbReference type="InterPro" id="IPR010016">
    <property type="entry name" value="PxpB"/>
</dbReference>
<keyword evidence="1" id="KW-0547">Nucleotide-binding</keyword>
<dbReference type="PANTHER" id="PTHR34698">
    <property type="entry name" value="5-OXOPROLINASE SUBUNIT B"/>
    <property type="match status" value="1"/>
</dbReference>
<dbReference type="SMART" id="SM00796">
    <property type="entry name" value="AHS1"/>
    <property type="match status" value="1"/>
</dbReference>
<dbReference type="InterPro" id="IPR029000">
    <property type="entry name" value="Cyclophilin-like_dom_sf"/>
</dbReference>
<accession>A0A1M6CIX1</accession>
<dbReference type="GO" id="GO:0005524">
    <property type="term" value="F:ATP binding"/>
    <property type="evidence" value="ECO:0007669"/>
    <property type="project" value="UniProtKB-KW"/>
</dbReference>
<dbReference type="Pfam" id="PF02682">
    <property type="entry name" value="CT_C_D"/>
    <property type="match status" value="1"/>
</dbReference>
<gene>
    <name evidence="5" type="ORF">SAMN05444000_10278</name>
</gene>
<dbReference type="InterPro" id="IPR003833">
    <property type="entry name" value="CT_C_D"/>
</dbReference>
<evidence type="ECO:0000313" key="6">
    <source>
        <dbReference type="Proteomes" id="UP000183982"/>
    </source>
</evidence>
<keyword evidence="3" id="KW-0067">ATP-binding</keyword>
<dbReference type="EMBL" id="FQZQ01000002">
    <property type="protein sequence ID" value="SHI60972.1"/>
    <property type="molecule type" value="Genomic_DNA"/>
</dbReference>